<dbReference type="InterPro" id="IPR047690">
    <property type="entry name" value="IPExxxVDY_fam"/>
</dbReference>
<proteinExistence type="predicted"/>
<keyword evidence="2" id="KW-1185">Reference proteome</keyword>
<accession>A0A1H3PUM9</accession>
<organism evidence="1 2">
    <name type="scientific">Rhodonellum ikkaensis</name>
    <dbReference type="NCBI Taxonomy" id="336829"/>
    <lineage>
        <taxon>Bacteria</taxon>
        <taxon>Pseudomonadati</taxon>
        <taxon>Bacteroidota</taxon>
        <taxon>Cytophagia</taxon>
        <taxon>Cytophagales</taxon>
        <taxon>Cytophagaceae</taxon>
        <taxon>Rhodonellum</taxon>
    </lineage>
</organism>
<dbReference type="Proteomes" id="UP000199663">
    <property type="component" value="Unassembled WGS sequence"/>
</dbReference>
<comment type="caution">
    <text evidence="1">The sequence shown here is derived from an EMBL/GenBank/DDBJ whole genome shotgun (WGS) entry which is preliminary data.</text>
</comment>
<protein>
    <recommendedName>
        <fullName evidence="3">IPExxxVDY family protein</fullName>
    </recommendedName>
</protein>
<evidence type="ECO:0000313" key="2">
    <source>
        <dbReference type="Proteomes" id="UP000199663"/>
    </source>
</evidence>
<dbReference type="NCBIfam" id="NF033205">
    <property type="entry name" value="IPExxxVDY"/>
    <property type="match status" value="1"/>
</dbReference>
<dbReference type="RefSeq" id="WP_019599530.1">
    <property type="nucleotide sequence ID" value="NZ_FNQC01000005.1"/>
</dbReference>
<name>A0A1H3PUM9_9BACT</name>
<gene>
    <name evidence="1" type="ORF">SAMN05444412_10522</name>
</gene>
<reference evidence="1 2" key="1">
    <citation type="submission" date="2016-10" db="EMBL/GenBank/DDBJ databases">
        <authorList>
            <person name="Varghese N."/>
            <person name="Submissions S."/>
        </authorList>
    </citation>
    <scope>NUCLEOTIDE SEQUENCE [LARGE SCALE GENOMIC DNA]</scope>
    <source>
        <strain evidence="1 2">DSM 17997</strain>
    </source>
</reference>
<evidence type="ECO:0000313" key="1">
    <source>
        <dbReference type="EMBL" id="SDZ04651.1"/>
    </source>
</evidence>
<dbReference type="EMBL" id="FNQC01000005">
    <property type="protein sequence ID" value="SDZ04651.1"/>
    <property type="molecule type" value="Genomic_DNA"/>
</dbReference>
<sequence>MKKTKLFVEPEFDFELLGFVAPLKDYKMAWVINDSLGINLVKAKDYELEFTNQPQLKISQFILEKEHGFIQLLKNRSYSDGGNALFLIPELKIMDYFLLLQDLTSQLNINAYIEQLSTSLFIQNVVKLDLSKIKSKENLLTY</sequence>
<evidence type="ECO:0008006" key="3">
    <source>
        <dbReference type="Google" id="ProtNLM"/>
    </source>
</evidence>